<name>A0ACA9Q5N1_9GLOM</name>
<proteinExistence type="predicted"/>
<sequence>FIGGMIATSRVESVNAYLKRLLYSSNISLCDLLTEITRLLDIQNRENEYKFWKLSIPNMKNQDKVNFLFTNVDKCIQKFLTSTILQMQYNEINQSVYYMSNVIKDMMHFSEDDDSNNSHEEFDSDD</sequence>
<organism evidence="1 2">
    <name type="scientific">Dentiscutata heterogama</name>
    <dbReference type="NCBI Taxonomy" id="1316150"/>
    <lineage>
        <taxon>Eukaryota</taxon>
        <taxon>Fungi</taxon>
        <taxon>Fungi incertae sedis</taxon>
        <taxon>Mucoromycota</taxon>
        <taxon>Glomeromycotina</taxon>
        <taxon>Glomeromycetes</taxon>
        <taxon>Diversisporales</taxon>
        <taxon>Gigasporaceae</taxon>
        <taxon>Dentiscutata</taxon>
    </lineage>
</organism>
<evidence type="ECO:0000313" key="1">
    <source>
        <dbReference type="EMBL" id="CAG8738742.1"/>
    </source>
</evidence>
<comment type="caution">
    <text evidence="1">The sequence shown here is derived from an EMBL/GenBank/DDBJ whole genome shotgun (WGS) entry which is preliminary data.</text>
</comment>
<reference evidence="1" key="1">
    <citation type="submission" date="2021-06" db="EMBL/GenBank/DDBJ databases">
        <authorList>
            <person name="Kallberg Y."/>
            <person name="Tangrot J."/>
            <person name="Rosling A."/>
        </authorList>
    </citation>
    <scope>NUCLEOTIDE SEQUENCE</scope>
    <source>
        <strain evidence="1">IL203A</strain>
    </source>
</reference>
<keyword evidence="2" id="KW-1185">Reference proteome</keyword>
<gene>
    <name evidence="1" type="ORF">DHETER_LOCUS13914</name>
</gene>
<feature type="non-terminal residue" evidence="1">
    <location>
        <position position="126"/>
    </location>
</feature>
<evidence type="ECO:0000313" key="2">
    <source>
        <dbReference type="Proteomes" id="UP000789702"/>
    </source>
</evidence>
<dbReference type="Proteomes" id="UP000789702">
    <property type="component" value="Unassembled WGS sequence"/>
</dbReference>
<feature type="non-terminal residue" evidence="1">
    <location>
        <position position="1"/>
    </location>
</feature>
<accession>A0ACA9Q5N1</accession>
<dbReference type="EMBL" id="CAJVPU010040188">
    <property type="protein sequence ID" value="CAG8738742.1"/>
    <property type="molecule type" value="Genomic_DNA"/>
</dbReference>
<protein>
    <submittedName>
        <fullName evidence="1">3687_t:CDS:1</fullName>
    </submittedName>
</protein>